<evidence type="ECO:0000313" key="3">
    <source>
        <dbReference type="EMBL" id="MDN3612609.1"/>
    </source>
</evidence>
<comment type="caution">
    <text evidence="2">The sequence shown here is derived from an EMBL/GenBank/DDBJ whole genome shotgun (WGS) entry which is preliminary data.</text>
</comment>
<protein>
    <submittedName>
        <fullName evidence="2">Uncharacterized protein</fullName>
    </submittedName>
</protein>
<reference evidence="2" key="3">
    <citation type="submission" date="2023-06" db="EMBL/GenBank/DDBJ databases">
        <authorList>
            <person name="Lucena T."/>
            <person name="Sun Q."/>
        </authorList>
    </citation>
    <scope>NUCLEOTIDE SEQUENCE</scope>
    <source>
        <strain evidence="2">CECT 7398</strain>
    </source>
</reference>
<gene>
    <name evidence="2" type="ORF">QWZ16_16885</name>
    <name evidence="3" type="ORF">QWZ16_23715</name>
</gene>
<keyword evidence="1" id="KW-1133">Transmembrane helix</keyword>
<evidence type="ECO:0000313" key="4">
    <source>
        <dbReference type="Proteomes" id="UP001238540"/>
    </source>
</evidence>
<keyword evidence="1" id="KW-0472">Membrane</keyword>
<dbReference type="EMBL" id="JAUFQC010000027">
    <property type="protein sequence ID" value="MDN3612609.1"/>
    <property type="molecule type" value="Genomic_DNA"/>
</dbReference>
<dbReference type="Proteomes" id="UP001238540">
    <property type="component" value="Unassembled WGS sequence"/>
</dbReference>
<keyword evidence="1" id="KW-0812">Transmembrane</keyword>
<reference evidence="2" key="1">
    <citation type="journal article" date="2014" name="Int. J. Syst. Evol. Microbiol.">
        <title>Complete genome of a new Firmicutes species belonging to the dominant human colonic microbiota ('Ruminococcus bicirculans') reveals two chromosomes and a selective capacity to utilize plant glucans.</title>
        <authorList>
            <consortium name="NISC Comparative Sequencing Program"/>
            <person name="Wegmann U."/>
            <person name="Louis P."/>
            <person name="Goesmann A."/>
            <person name="Henrissat B."/>
            <person name="Duncan S.H."/>
            <person name="Flint H.J."/>
        </authorList>
    </citation>
    <scope>NUCLEOTIDE SEQUENCE</scope>
    <source>
        <strain evidence="2">CECT 7398</strain>
    </source>
</reference>
<evidence type="ECO:0000313" key="2">
    <source>
        <dbReference type="EMBL" id="MDN3611279.1"/>
    </source>
</evidence>
<dbReference type="EMBL" id="JAUFQC010000027">
    <property type="protein sequence ID" value="MDN3611279.1"/>
    <property type="molecule type" value="Genomic_DNA"/>
</dbReference>
<name>A0ABT8BY08_9VIBR</name>
<sequence>MDDNGLGQSGAFIRLVAAVLTWLFWVYSASRAAHIRAFLPDEYRKAIE</sequence>
<reference evidence="4" key="2">
    <citation type="journal article" date="2019" name="Int. J. Syst. Evol. Microbiol.">
        <title>The Global Catalogue of Microorganisms (GCM) 10K type strain sequencing project: providing services to taxonomists for standard genome sequencing and annotation.</title>
        <authorList>
            <consortium name="The Broad Institute Genomics Platform"/>
            <consortium name="The Broad Institute Genome Sequencing Center for Infectious Disease"/>
            <person name="Wu L."/>
            <person name="Ma J."/>
        </authorList>
    </citation>
    <scope>NUCLEOTIDE SEQUENCE [LARGE SCALE GENOMIC DNA]</scope>
    <source>
        <strain evidence="4">CECT 7398</strain>
    </source>
</reference>
<dbReference type="RefSeq" id="WP_171831445.1">
    <property type="nucleotide sequence ID" value="NZ_JAUFQC010000027.1"/>
</dbReference>
<accession>A0ABT8BY08</accession>
<keyword evidence="4" id="KW-1185">Reference proteome</keyword>
<feature type="transmembrane region" description="Helical" evidence="1">
    <location>
        <begin position="6"/>
        <end position="27"/>
    </location>
</feature>
<evidence type="ECO:0000256" key="1">
    <source>
        <dbReference type="SAM" id="Phobius"/>
    </source>
</evidence>
<organism evidence="2 4">
    <name type="scientific">Vibrio ostreicida</name>
    <dbReference type="NCBI Taxonomy" id="526588"/>
    <lineage>
        <taxon>Bacteria</taxon>
        <taxon>Pseudomonadati</taxon>
        <taxon>Pseudomonadota</taxon>
        <taxon>Gammaproteobacteria</taxon>
        <taxon>Vibrionales</taxon>
        <taxon>Vibrionaceae</taxon>
        <taxon>Vibrio</taxon>
    </lineage>
</organism>
<proteinExistence type="predicted"/>